<dbReference type="PANTHER" id="PTHR42948">
    <property type="entry name" value="TRANSPORTER"/>
    <property type="match status" value="1"/>
</dbReference>
<evidence type="ECO:0000313" key="7">
    <source>
        <dbReference type="EMBL" id="TYR51088.1"/>
    </source>
</evidence>
<protein>
    <submittedName>
        <fullName evidence="7">Sodium-dependent transporter</fullName>
    </submittedName>
</protein>
<evidence type="ECO:0000256" key="5">
    <source>
        <dbReference type="ARBA" id="ARBA00023136"/>
    </source>
</evidence>
<feature type="transmembrane region" description="Helical" evidence="6">
    <location>
        <begin position="151"/>
        <end position="170"/>
    </location>
</feature>
<dbReference type="CDD" id="cd10334">
    <property type="entry name" value="SLC6sbd_u1"/>
    <property type="match status" value="1"/>
</dbReference>
<evidence type="ECO:0000256" key="2">
    <source>
        <dbReference type="ARBA" id="ARBA00022448"/>
    </source>
</evidence>
<sequence>MTEQPREQWATRAGFLFAAIGSAVGLGNIWRFPAIAYENGGGAFLLPYLIALLTAGIPLLIMEYAVGRKYRLSPPAALRRMARPAEAIGWWQVVISFVIATYYAVIIAWAVRYVGFSVGQQWGDDPEAFLFGDFLRAPDTPGFLDGFVPGVFWPLVCVWVVVLGILAFGIRRGIERANKIFIPLLFVLFAALVIRALTLDGAATGLDALFTPDWSELGNGSVWVAAYGQIFFSLSIGFGIMVTYASYLGRRADLTGSAMVAGFANSSFEILAGIGVFATLGYLATASGVGVDEVAGAGIGLAFVAFPAVISEMPFGGFFGILFFSSLVIAGLSSLISIVQVVVSAVQDRTGMRRRTAVLGVGGLVALVSVLLFPTESGIYLLDASDHFINQYGIALAALVALIVIVWVLRQLPGLQANADATSAVRLGHWWRICLGVITPVVLGWMMVDSLRTEFEENYEGYSTGFLLSAGWSVAIGALLVGVILSLMPWPAGGEDIDLDMESPADRKDH</sequence>
<feature type="transmembrane region" description="Helical" evidence="6">
    <location>
        <begin position="87"/>
        <end position="111"/>
    </location>
</feature>
<feature type="transmembrane region" description="Helical" evidence="6">
    <location>
        <begin position="388"/>
        <end position="409"/>
    </location>
</feature>
<keyword evidence="5 6" id="KW-0472">Membrane</keyword>
<dbReference type="RefSeq" id="WP_109196791.1">
    <property type="nucleotide sequence ID" value="NZ_VSZQ01000246.1"/>
</dbReference>
<name>A0A5D4IDC4_9ACTN</name>
<dbReference type="Proteomes" id="UP000323242">
    <property type="component" value="Unassembled WGS sequence"/>
</dbReference>
<dbReference type="GO" id="GO:0016020">
    <property type="term" value="C:membrane"/>
    <property type="evidence" value="ECO:0007669"/>
    <property type="project" value="UniProtKB-SubCell"/>
</dbReference>
<evidence type="ECO:0000256" key="3">
    <source>
        <dbReference type="ARBA" id="ARBA00022692"/>
    </source>
</evidence>
<dbReference type="AlphaFoldDB" id="A0A5D4IDC4"/>
<feature type="transmembrane region" description="Helical" evidence="6">
    <location>
        <begin position="260"/>
        <end position="284"/>
    </location>
</feature>
<keyword evidence="4 6" id="KW-1133">Transmembrane helix</keyword>
<feature type="transmembrane region" description="Helical" evidence="6">
    <location>
        <begin position="12"/>
        <end position="32"/>
    </location>
</feature>
<feature type="transmembrane region" description="Helical" evidence="6">
    <location>
        <begin position="430"/>
        <end position="448"/>
    </location>
</feature>
<keyword evidence="8" id="KW-1185">Reference proteome</keyword>
<dbReference type="PANTHER" id="PTHR42948:SF1">
    <property type="entry name" value="TRANSPORTER"/>
    <property type="match status" value="1"/>
</dbReference>
<evidence type="ECO:0000256" key="1">
    <source>
        <dbReference type="ARBA" id="ARBA00004141"/>
    </source>
</evidence>
<dbReference type="NCBIfam" id="NF037979">
    <property type="entry name" value="Na_transp"/>
    <property type="match status" value="1"/>
</dbReference>
<dbReference type="PROSITE" id="PS50267">
    <property type="entry name" value="NA_NEUROTRAN_SYMP_3"/>
    <property type="match status" value="1"/>
</dbReference>
<evidence type="ECO:0000256" key="6">
    <source>
        <dbReference type="SAM" id="Phobius"/>
    </source>
</evidence>
<dbReference type="EMBL" id="VSZQ01000246">
    <property type="protein sequence ID" value="TYR51088.1"/>
    <property type="molecule type" value="Genomic_DNA"/>
</dbReference>
<feature type="transmembrane region" description="Helical" evidence="6">
    <location>
        <begin position="182"/>
        <end position="206"/>
    </location>
</feature>
<proteinExistence type="predicted"/>
<keyword evidence="3 6" id="KW-0812">Transmembrane</keyword>
<feature type="transmembrane region" description="Helical" evidence="6">
    <location>
        <begin position="321"/>
        <end position="346"/>
    </location>
</feature>
<dbReference type="SUPFAM" id="SSF161070">
    <property type="entry name" value="SNF-like"/>
    <property type="match status" value="1"/>
</dbReference>
<organism evidence="7 8">
    <name type="scientific">Streptomyces parvus</name>
    <dbReference type="NCBI Taxonomy" id="66428"/>
    <lineage>
        <taxon>Bacteria</taxon>
        <taxon>Bacillati</taxon>
        <taxon>Actinomycetota</taxon>
        <taxon>Actinomycetes</taxon>
        <taxon>Kitasatosporales</taxon>
        <taxon>Streptomycetaceae</taxon>
        <taxon>Streptomyces</taxon>
    </lineage>
</organism>
<accession>A0A5D4IDC4</accession>
<feature type="transmembrane region" description="Helical" evidence="6">
    <location>
        <begin position="226"/>
        <end position="248"/>
    </location>
</feature>
<dbReference type="InterPro" id="IPR000175">
    <property type="entry name" value="Na/ntran_symport"/>
</dbReference>
<feature type="transmembrane region" description="Helical" evidence="6">
    <location>
        <begin position="44"/>
        <end position="66"/>
    </location>
</feature>
<gene>
    <name evidence="7" type="ORF">FY004_31870</name>
</gene>
<evidence type="ECO:0000313" key="8">
    <source>
        <dbReference type="Proteomes" id="UP000323242"/>
    </source>
</evidence>
<evidence type="ECO:0000256" key="4">
    <source>
        <dbReference type="ARBA" id="ARBA00022989"/>
    </source>
</evidence>
<comment type="caution">
    <text evidence="7">The sequence shown here is derived from an EMBL/GenBank/DDBJ whole genome shotgun (WGS) entry which is preliminary data.</text>
</comment>
<dbReference type="InterPro" id="IPR037272">
    <property type="entry name" value="SNS_sf"/>
</dbReference>
<feature type="transmembrane region" description="Helical" evidence="6">
    <location>
        <begin position="358"/>
        <end position="382"/>
    </location>
</feature>
<feature type="transmembrane region" description="Helical" evidence="6">
    <location>
        <begin position="468"/>
        <end position="488"/>
    </location>
</feature>
<comment type="subcellular location">
    <subcellularLocation>
        <location evidence="1">Membrane</location>
        <topology evidence="1">Multi-pass membrane protein</topology>
    </subcellularLocation>
</comment>
<dbReference type="Pfam" id="PF00209">
    <property type="entry name" value="SNF"/>
    <property type="match status" value="2"/>
</dbReference>
<keyword evidence="2" id="KW-0813">Transport</keyword>
<dbReference type="PRINTS" id="PR00176">
    <property type="entry name" value="NANEUSMPORT"/>
</dbReference>
<reference evidence="7 8" key="1">
    <citation type="submission" date="2019-08" db="EMBL/GenBank/DDBJ databases">
        <title>Draft genome for granaticin producer strain Streptomyces parvus C05.</title>
        <authorList>
            <person name="Gonzalez-Pimentel J.L."/>
        </authorList>
    </citation>
    <scope>NUCLEOTIDE SEQUENCE [LARGE SCALE GENOMIC DNA]</scope>
    <source>
        <strain evidence="7 8">C05</strain>
    </source>
</reference>